<organism evidence="2">
    <name type="scientific">Iconisemion striatum</name>
    <dbReference type="NCBI Taxonomy" id="60296"/>
    <lineage>
        <taxon>Eukaryota</taxon>
        <taxon>Metazoa</taxon>
        <taxon>Chordata</taxon>
        <taxon>Craniata</taxon>
        <taxon>Vertebrata</taxon>
        <taxon>Euteleostomi</taxon>
        <taxon>Actinopterygii</taxon>
        <taxon>Neopterygii</taxon>
        <taxon>Teleostei</taxon>
        <taxon>Neoteleostei</taxon>
        <taxon>Acanthomorphata</taxon>
        <taxon>Ovalentaria</taxon>
        <taxon>Atherinomorphae</taxon>
        <taxon>Cyprinodontiformes</taxon>
        <taxon>Nothobranchiidae</taxon>
        <taxon>Iconisemion</taxon>
    </lineage>
</organism>
<dbReference type="AlphaFoldDB" id="A0A1A7X6W3"/>
<proteinExistence type="predicted"/>
<name>A0A1A7X6W3_9TELE</name>
<sequence>MRKKAKIRGLQDAVHQLQEERMLSDRDATQAEGSSPNKEEQTIEGIRPSQEPTILITGRDLVSHGVTIDRTFSDDDGEQPRRKRRLFCTSSPDSSEDE</sequence>
<feature type="region of interest" description="Disordered" evidence="1">
    <location>
        <begin position="18"/>
        <end position="57"/>
    </location>
</feature>
<protein>
    <submittedName>
        <fullName evidence="2">X-ray repair complementing defective repair in Chinese hamster cells 4</fullName>
    </submittedName>
</protein>
<gene>
    <name evidence="2" type="primary">XRCC4</name>
</gene>
<reference evidence="2" key="1">
    <citation type="submission" date="2016-05" db="EMBL/GenBank/DDBJ databases">
        <authorList>
            <person name="Lavstsen T."/>
            <person name="Jespersen J.S."/>
        </authorList>
    </citation>
    <scope>NUCLEOTIDE SEQUENCE</scope>
    <source>
        <tissue evidence="2">Brain</tissue>
    </source>
</reference>
<feature type="region of interest" description="Disordered" evidence="1">
    <location>
        <begin position="69"/>
        <end position="98"/>
    </location>
</feature>
<dbReference type="EMBL" id="HADW01012154">
    <property type="protein sequence ID" value="SBP13554.1"/>
    <property type="molecule type" value="Transcribed_RNA"/>
</dbReference>
<reference evidence="2" key="2">
    <citation type="submission" date="2016-06" db="EMBL/GenBank/DDBJ databases">
        <title>The genome of a short-lived fish provides insights into sex chromosome evolution and the genetic control of aging.</title>
        <authorList>
            <person name="Reichwald K."/>
            <person name="Felder M."/>
            <person name="Petzold A."/>
            <person name="Koch P."/>
            <person name="Groth M."/>
            <person name="Platzer M."/>
        </authorList>
    </citation>
    <scope>NUCLEOTIDE SEQUENCE</scope>
    <source>
        <tissue evidence="2">Brain</tissue>
    </source>
</reference>
<evidence type="ECO:0000313" key="2">
    <source>
        <dbReference type="EMBL" id="SBP13554.1"/>
    </source>
</evidence>
<evidence type="ECO:0000256" key="1">
    <source>
        <dbReference type="SAM" id="MobiDB-lite"/>
    </source>
</evidence>
<accession>A0A1A7X6W3</accession>
<feature type="compositionally biased region" description="Basic and acidic residues" evidence="1">
    <location>
        <begin position="18"/>
        <end position="29"/>
    </location>
</feature>
<feature type="compositionally biased region" description="Polar residues" evidence="1">
    <location>
        <begin position="88"/>
        <end position="98"/>
    </location>
</feature>